<feature type="transmembrane region" description="Helical" evidence="1">
    <location>
        <begin position="412"/>
        <end position="430"/>
    </location>
</feature>
<name>A0ABS2NMK7_9FIRM</name>
<feature type="transmembrane region" description="Helical" evidence="1">
    <location>
        <begin position="249"/>
        <end position="270"/>
    </location>
</feature>
<keyword evidence="1" id="KW-1133">Transmembrane helix</keyword>
<evidence type="ECO:0000313" key="3">
    <source>
        <dbReference type="Proteomes" id="UP001314796"/>
    </source>
</evidence>
<dbReference type="EMBL" id="JAFBEE010000003">
    <property type="protein sequence ID" value="MBM7614156.1"/>
    <property type="molecule type" value="Genomic_DNA"/>
</dbReference>
<feature type="transmembrane region" description="Helical" evidence="1">
    <location>
        <begin position="183"/>
        <end position="204"/>
    </location>
</feature>
<evidence type="ECO:0000313" key="2">
    <source>
        <dbReference type="EMBL" id="MBM7614156.1"/>
    </source>
</evidence>
<gene>
    <name evidence="2" type="ORF">JOC73_000667</name>
</gene>
<proteinExistence type="predicted"/>
<keyword evidence="1" id="KW-0472">Membrane</keyword>
<feature type="transmembrane region" description="Helical" evidence="1">
    <location>
        <begin position="353"/>
        <end position="378"/>
    </location>
</feature>
<keyword evidence="3" id="KW-1185">Reference proteome</keyword>
<comment type="caution">
    <text evidence="2">The sequence shown here is derived from an EMBL/GenBank/DDBJ whole genome shotgun (WGS) entry which is preliminary data.</text>
</comment>
<keyword evidence="1" id="KW-0812">Transmembrane</keyword>
<dbReference type="Proteomes" id="UP001314796">
    <property type="component" value="Unassembled WGS sequence"/>
</dbReference>
<feature type="transmembrane region" description="Helical" evidence="1">
    <location>
        <begin position="99"/>
        <end position="118"/>
    </location>
</feature>
<protein>
    <recommendedName>
        <fullName evidence="4">ABC-2 type transport system permease protein</fullName>
    </recommendedName>
</protein>
<sequence>MNYIKWFIKLRFLVLKNSLFKDTKVFVRTLSIAIAIITGQIVFINILYKNIFSNIAISDEVVNGILIVFFFVAVIWIYLTSFVQSISTFIRNFYKSPDMNYLITIPVPLNYVFLFKFFEHIISSIKSMLFLFFPFLVALGMWVNAPFAYYISILPLYIMISIIPCAIGVMVAMVGSRIVSVKVFNIATSIITFAINISFAVLFARTQDVSTTYIIKVVELLEKPWVSDIVPITASIRLVYSMVIGEWPAYPALFLLMVSILFITIAFMISKRMFFEGWAKNQLVENQDNKKKSIESDECKEGKRNEIIEWIKTEWKMAIRNNEMIMGSALLFFFYLFAIFTFLYGGLFSNNPLLGVSLLITIASIFNIIAVSILFIPADITKDKSLWKKRYWLLKVMPLEGGKVFNMQCNMFFIPAYVISIVGIIAYSVVNGLSIQLISLSILSMFFILYGSSAIYITGELLSLTDFFENNAFLGNLITLVLPLLYGILSAGSIALFLAKDIVSEIIILSDISVIINLPIVIILSVTTVVAAYLLSKTVFIRVWKRLEI</sequence>
<feature type="transmembrane region" description="Helical" evidence="1">
    <location>
        <begin position="437"/>
        <end position="457"/>
    </location>
</feature>
<dbReference type="RefSeq" id="WP_204400440.1">
    <property type="nucleotide sequence ID" value="NZ_JAFBEE010000003.1"/>
</dbReference>
<feature type="transmembrane region" description="Helical" evidence="1">
    <location>
        <begin position="506"/>
        <end position="535"/>
    </location>
</feature>
<reference evidence="2 3" key="1">
    <citation type="submission" date="2021-01" db="EMBL/GenBank/DDBJ databases">
        <title>Genomic Encyclopedia of Type Strains, Phase IV (KMG-IV): sequencing the most valuable type-strain genomes for metagenomic binning, comparative biology and taxonomic classification.</title>
        <authorList>
            <person name="Goeker M."/>
        </authorList>
    </citation>
    <scope>NUCLEOTIDE SEQUENCE [LARGE SCALE GENOMIC DNA]</scope>
    <source>
        <strain evidence="2 3">DSM 25890</strain>
    </source>
</reference>
<feature type="transmembrane region" description="Helical" evidence="1">
    <location>
        <begin position="25"/>
        <end position="48"/>
    </location>
</feature>
<feature type="transmembrane region" description="Helical" evidence="1">
    <location>
        <begin position="477"/>
        <end position="499"/>
    </location>
</feature>
<evidence type="ECO:0008006" key="4">
    <source>
        <dbReference type="Google" id="ProtNLM"/>
    </source>
</evidence>
<dbReference type="Pfam" id="PF16949">
    <property type="entry name" value="ABC_tran_2"/>
    <property type="match status" value="1"/>
</dbReference>
<feature type="transmembrane region" description="Helical" evidence="1">
    <location>
        <begin position="130"/>
        <end position="151"/>
    </location>
</feature>
<organism evidence="2 3">
    <name type="scientific">Alkaliphilus hydrothermalis</name>
    <dbReference type="NCBI Taxonomy" id="1482730"/>
    <lineage>
        <taxon>Bacteria</taxon>
        <taxon>Bacillati</taxon>
        <taxon>Bacillota</taxon>
        <taxon>Clostridia</taxon>
        <taxon>Peptostreptococcales</taxon>
        <taxon>Natronincolaceae</taxon>
        <taxon>Alkaliphilus</taxon>
    </lineage>
</organism>
<feature type="transmembrane region" description="Helical" evidence="1">
    <location>
        <begin position="157"/>
        <end position="176"/>
    </location>
</feature>
<evidence type="ECO:0000256" key="1">
    <source>
        <dbReference type="SAM" id="Phobius"/>
    </source>
</evidence>
<accession>A0ABS2NMK7</accession>
<dbReference type="InterPro" id="IPR031599">
    <property type="entry name" value="ABC_tran_2"/>
</dbReference>
<feature type="transmembrane region" description="Helical" evidence="1">
    <location>
        <begin position="325"/>
        <end position="347"/>
    </location>
</feature>
<feature type="transmembrane region" description="Helical" evidence="1">
    <location>
        <begin position="60"/>
        <end position="79"/>
    </location>
</feature>